<protein>
    <recommendedName>
        <fullName evidence="1">RNA cytosine-C(5)-methyltransferase NSUN2-like pre-PUA domain-containing protein</fullName>
    </recommendedName>
</protein>
<evidence type="ECO:0000313" key="2">
    <source>
        <dbReference type="EnsemblPlants" id="AET4Gv20126400.39"/>
    </source>
</evidence>
<dbReference type="PANTHER" id="PTHR22808:SF14">
    <property type="entry name" value="OS08G0484400 PROTEIN"/>
    <property type="match status" value="1"/>
</dbReference>
<dbReference type="InterPro" id="IPR023267">
    <property type="entry name" value="RCMT"/>
</dbReference>
<dbReference type="InterPro" id="IPR057285">
    <property type="entry name" value="Pre-PUA_NSUN2"/>
</dbReference>
<keyword evidence="3" id="KW-1185">Reference proteome</keyword>
<evidence type="ECO:0000259" key="1">
    <source>
        <dbReference type="Pfam" id="PF25376"/>
    </source>
</evidence>
<sequence length="280" mass="31879">GSWFQTHEDVPDSRKNVILPSMFPSSTSIHESHKVYNSFDVNSEYNVPFSRNFNIEDTNNVNCDTGGISSSNSAQSLDSKFPLHRCMRIVPHDQDGGAFFIAVIHKLSLLNENQVIKVRKTENLLSKNRTVKLQEQCQHRIVSEVLDDNKLLDEQTKLSVANQTSKDDNLTEVKMASDVEYSQTESGDRSRRMDKLDYQHKWKGIDPVLFFKDEAVIKNIVSFFGIEESFSLEGHLVTRSTDNARRIYYVSKAVQDILELNIQVGEQIKIASLGVKMFVS</sequence>
<dbReference type="EnsemblPlants" id="AET4Gv20126400.39">
    <property type="protein sequence ID" value="AET4Gv20126400.39"/>
    <property type="gene ID" value="AET4Gv20126400"/>
</dbReference>
<dbReference type="Proteomes" id="UP000015105">
    <property type="component" value="Chromosome 4D"/>
</dbReference>
<accession>A0A453HA38</accession>
<dbReference type="Gene3D" id="3.40.50.150">
    <property type="entry name" value="Vaccinia Virus protein VP39"/>
    <property type="match status" value="1"/>
</dbReference>
<reference evidence="2" key="5">
    <citation type="journal article" date="2021" name="G3 (Bethesda)">
        <title>Aegilops tauschii genome assembly Aet v5.0 features greater sequence contiguity and improved annotation.</title>
        <authorList>
            <person name="Wang L."/>
            <person name="Zhu T."/>
            <person name="Rodriguez J.C."/>
            <person name="Deal K.R."/>
            <person name="Dubcovsky J."/>
            <person name="McGuire P.E."/>
            <person name="Lux T."/>
            <person name="Spannagl M."/>
            <person name="Mayer K.F.X."/>
            <person name="Baldrich P."/>
            <person name="Meyers B.C."/>
            <person name="Huo N."/>
            <person name="Gu Y.Q."/>
            <person name="Zhou H."/>
            <person name="Devos K.M."/>
            <person name="Bennetzen J.L."/>
            <person name="Unver T."/>
            <person name="Budak H."/>
            <person name="Gulick P.J."/>
            <person name="Galiba G."/>
            <person name="Kalapos B."/>
            <person name="Nelson D.R."/>
            <person name="Li P."/>
            <person name="You F.M."/>
            <person name="Luo M.C."/>
            <person name="Dvorak J."/>
        </authorList>
    </citation>
    <scope>NUCLEOTIDE SEQUENCE [LARGE SCALE GENOMIC DNA]</scope>
    <source>
        <strain evidence="2">cv. AL8/78</strain>
    </source>
</reference>
<reference evidence="3" key="2">
    <citation type="journal article" date="2017" name="Nat. Plants">
        <title>The Aegilops tauschii genome reveals multiple impacts of transposons.</title>
        <authorList>
            <person name="Zhao G."/>
            <person name="Zou C."/>
            <person name="Li K."/>
            <person name="Wang K."/>
            <person name="Li T."/>
            <person name="Gao L."/>
            <person name="Zhang X."/>
            <person name="Wang H."/>
            <person name="Yang Z."/>
            <person name="Liu X."/>
            <person name="Jiang W."/>
            <person name="Mao L."/>
            <person name="Kong X."/>
            <person name="Jiao Y."/>
            <person name="Jia J."/>
        </authorList>
    </citation>
    <scope>NUCLEOTIDE SEQUENCE [LARGE SCALE GENOMIC DNA]</scope>
    <source>
        <strain evidence="3">cv. AL8/78</strain>
    </source>
</reference>
<name>A0A453HA38_AEGTS</name>
<evidence type="ECO:0000313" key="3">
    <source>
        <dbReference type="Proteomes" id="UP000015105"/>
    </source>
</evidence>
<dbReference type="GO" id="GO:0008173">
    <property type="term" value="F:RNA methyltransferase activity"/>
    <property type="evidence" value="ECO:0007669"/>
    <property type="project" value="InterPro"/>
</dbReference>
<reference evidence="2" key="4">
    <citation type="submission" date="2019-03" db="UniProtKB">
        <authorList>
            <consortium name="EnsemblPlants"/>
        </authorList>
    </citation>
    <scope>IDENTIFICATION</scope>
</reference>
<dbReference type="GO" id="GO:0001510">
    <property type="term" value="P:RNA methylation"/>
    <property type="evidence" value="ECO:0007669"/>
    <property type="project" value="InterPro"/>
</dbReference>
<dbReference type="Pfam" id="PF25376">
    <property type="entry name" value="Pre-PUA_NSUN2"/>
    <property type="match status" value="1"/>
</dbReference>
<dbReference type="PANTHER" id="PTHR22808">
    <property type="entry name" value="NCL1 YEAST -RELATED NOL1/NOP2/FMU SUN DOMAIN-CONTAINING"/>
    <property type="match status" value="1"/>
</dbReference>
<dbReference type="InterPro" id="IPR029063">
    <property type="entry name" value="SAM-dependent_MTases_sf"/>
</dbReference>
<reference evidence="2" key="3">
    <citation type="journal article" date="2017" name="Nature">
        <title>Genome sequence of the progenitor of the wheat D genome Aegilops tauschii.</title>
        <authorList>
            <person name="Luo M.C."/>
            <person name="Gu Y.Q."/>
            <person name="Puiu D."/>
            <person name="Wang H."/>
            <person name="Twardziok S.O."/>
            <person name="Deal K.R."/>
            <person name="Huo N."/>
            <person name="Zhu T."/>
            <person name="Wang L."/>
            <person name="Wang Y."/>
            <person name="McGuire P.E."/>
            <person name="Liu S."/>
            <person name="Long H."/>
            <person name="Ramasamy R.K."/>
            <person name="Rodriguez J.C."/>
            <person name="Van S.L."/>
            <person name="Yuan L."/>
            <person name="Wang Z."/>
            <person name="Xia Z."/>
            <person name="Xiao L."/>
            <person name="Anderson O.D."/>
            <person name="Ouyang S."/>
            <person name="Liang Y."/>
            <person name="Zimin A.V."/>
            <person name="Pertea G."/>
            <person name="Qi P."/>
            <person name="Bennetzen J.L."/>
            <person name="Dai X."/>
            <person name="Dawson M.W."/>
            <person name="Muller H.G."/>
            <person name="Kugler K."/>
            <person name="Rivarola-Duarte L."/>
            <person name="Spannagl M."/>
            <person name="Mayer K.F.X."/>
            <person name="Lu F.H."/>
            <person name="Bevan M.W."/>
            <person name="Leroy P."/>
            <person name="Li P."/>
            <person name="You F.M."/>
            <person name="Sun Q."/>
            <person name="Liu Z."/>
            <person name="Lyons E."/>
            <person name="Wicker T."/>
            <person name="Salzberg S.L."/>
            <person name="Devos K.M."/>
            <person name="Dvorak J."/>
        </authorList>
    </citation>
    <scope>NUCLEOTIDE SEQUENCE [LARGE SCALE GENOMIC DNA]</scope>
    <source>
        <strain evidence="2">cv. AL8/78</strain>
    </source>
</reference>
<dbReference type="AlphaFoldDB" id="A0A453HA38"/>
<organism evidence="2 3">
    <name type="scientific">Aegilops tauschii subsp. strangulata</name>
    <name type="common">Goatgrass</name>
    <dbReference type="NCBI Taxonomy" id="200361"/>
    <lineage>
        <taxon>Eukaryota</taxon>
        <taxon>Viridiplantae</taxon>
        <taxon>Streptophyta</taxon>
        <taxon>Embryophyta</taxon>
        <taxon>Tracheophyta</taxon>
        <taxon>Spermatophyta</taxon>
        <taxon>Magnoliopsida</taxon>
        <taxon>Liliopsida</taxon>
        <taxon>Poales</taxon>
        <taxon>Poaceae</taxon>
        <taxon>BOP clade</taxon>
        <taxon>Pooideae</taxon>
        <taxon>Triticodae</taxon>
        <taxon>Triticeae</taxon>
        <taxon>Triticinae</taxon>
        <taxon>Aegilops</taxon>
    </lineage>
</organism>
<dbReference type="Gramene" id="AET4Gv20126400.39">
    <property type="protein sequence ID" value="AET4Gv20126400.39"/>
    <property type="gene ID" value="AET4Gv20126400"/>
</dbReference>
<reference evidence="3" key="1">
    <citation type="journal article" date="2014" name="Science">
        <title>Ancient hybridizations among the ancestral genomes of bread wheat.</title>
        <authorList>
            <consortium name="International Wheat Genome Sequencing Consortium,"/>
            <person name="Marcussen T."/>
            <person name="Sandve S.R."/>
            <person name="Heier L."/>
            <person name="Spannagl M."/>
            <person name="Pfeifer M."/>
            <person name="Jakobsen K.S."/>
            <person name="Wulff B.B."/>
            <person name="Steuernagel B."/>
            <person name="Mayer K.F."/>
            <person name="Olsen O.A."/>
        </authorList>
    </citation>
    <scope>NUCLEOTIDE SEQUENCE [LARGE SCALE GENOMIC DNA]</scope>
    <source>
        <strain evidence="3">cv. AL8/78</strain>
    </source>
</reference>
<feature type="domain" description="RNA cytosine-C(5)-methyltransferase NSUN2-like pre-PUA" evidence="1">
    <location>
        <begin position="207"/>
        <end position="279"/>
    </location>
</feature>
<proteinExistence type="predicted"/>